<dbReference type="Proteomes" id="UP001595897">
    <property type="component" value="Unassembled WGS sequence"/>
</dbReference>
<reference evidence="2" key="1">
    <citation type="journal article" date="2019" name="Int. J. Syst. Evol. Microbiol.">
        <title>The Global Catalogue of Microorganisms (GCM) 10K type strain sequencing project: providing services to taxonomists for standard genome sequencing and annotation.</title>
        <authorList>
            <consortium name="The Broad Institute Genomics Platform"/>
            <consortium name="The Broad Institute Genome Sequencing Center for Infectious Disease"/>
            <person name="Wu L."/>
            <person name="Ma J."/>
        </authorList>
    </citation>
    <scope>NUCLEOTIDE SEQUENCE [LARGE SCALE GENOMIC DNA]</scope>
    <source>
        <strain evidence="2">KACC 12507</strain>
    </source>
</reference>
<comment type="caution">
    <text evidence="1">The sequence shown here is derived from an EMBL/GenBank/DDBJ whole genome shotgun (WGS) entry which is preliminary data.</text>
</comment>
<dbReference type="EMBL" id="JBHSGU010000002">
    <property type="protein sequence ID" value="MFC4699871.1"/>
    <property type="molecule type" value="Genomic_DNA"/>
</dbReference>
<dbReference type="RefSeq" id="WP_382406801.1">
    <property type="nucleotide sequence ID" value="NZ_JBHSGU010000002.1"/>
</dbReference>
<evidence type="ECO:0000313" key="1">
    <source>
        <dbReference type="EMBL" id="MFC4699871.1"/>
    </source>
</evidence>
<dbReference type="Gene3D" id="2.60.40.10">
    <property type="entry name" value="Immunoglobulins"/>
    <property type="match status" value="1"/>
</dbReference>
<organism evidence="1 2">
    <name type="scientific">Glaciecola siphonariae</name>
    <dbReference type="NCBI Taxonomy" id="521012"/>
    <lineage>
        <taxon>Bacteria</taxon>
        <taxon>Pseudomonadati</taxon>
        <taxon>Pseudomonadota</taxon>
        <taxon>Gammaproteobacteria</taxon>
        <taxon>Alteromonadales</taxon>
        <taxon>Alteromonadaceae</taxon>
        <taxon>Glaciecola</taxon>
    </lineage>
</organism>
<accession>A0ABV9LVK6</accession>
<keyword evidence="2" id="KW-1185">Reference proteome</keyword>
<protein>
    <submittedName>
        <fullName evidence="1">Molecular chaperone</fullName>
    </submittedName>
</protein>
<proteinExistence type="predicted"/>
<dbReference type="SUPFAM" id="SSF49354">
    <property type="entry name" value="PapD-like"/>
    <property type="match status" value="1"/>
</dbReference>
<name>A0ABV9LVK6_9ALTE</name>
<evidence type="ECO:0000313" key="2">
    <source>
        <dbReference type="Proteomes" id="UP001595897"/>
    </source>
</evidence>
<dbReference type="InterPro" id="IPR008962">
    <property type="entry name" value="PapD-like_sf"/>
</dbReference>
<sequence>MKTLLIKVLVLTIMLFIGMQSAFAALLVAPLRVAFENRERTQEVILINQSDKRHTYRLEWVERSANENGTYNELSEEDTFNRASGLIRFSPRQVSLAPGERQVIKLLLRKPADLAKGEYRSHLRFVAIPPTLDSGEDEVTDGIAMKMHMFLSYSIPVIVRNGIEDALVNIGDTTLIQEGGKYKLRTELYKDTKWSTSGNLVALQQRNSQQEVVARLNNVNIFHESNKRTAELVLMDPNTPLSGPITIKYEGIYESLGKTLAEKSIVIQ</sequence>
<gene>
    <name evidence="1" type="ORF">ACFO4O_06865</name>
</gene>
<dbReference type="InterPro" id="IPR013783">
    <property type="entry name" value="Ig-like_fold"/>
</dbReference>